<gene>
    <name evidence="4" type="ORF">JOE42_001554</name>
</gene>
<reference evidence="4 5" key="1">
    <citation type="submission" date="2021-01" db="EMBL/GenBank/DDBJ databases">
        <title>Genomics of switchgrass bacterial isolates.</title>
        <authorList>
            <person name="Shade A."/>
        </authorList>
    </citation>
    <scope>NUCLEOTIDE SEQUENCE [LARGE SCALE GENOMIC DNA]</scope>
    <source>
        <strain evidence="4 5">PvP111</strain>
    </source>
</reference>
<dbReference type="InterPro" id="IPR005654">
    <property type="entry name" value="ATPase_AFG1-like"/>
</dbReference>
<keyword evidence="4" id="KW-0132">Cell division</keyword>
<evidence type="ECO:0000313" key="5">
    <source>
        <dbReference type="Proteomes" id="UP000703038"/>
    </source>
</evidence>
<dbReference type="NCBIfam" id="NF040713">
    <property type="entry name" value="ZapE"/>
    <property type="match status" value="1"/>
</dbReference>
<dbReference type="InterPro" id="IPR027417">
    <property type="entry name" value="P-loop_NTPase"/>
</dbReference>
<feature type="domain" description="AAA+ ATPase" evidence="3">
    <location>
        <begin position="42"/>
        <end position="171"/>
    </location>
</feature>
<dbReference type="SMART" id="SM00382">
    <property type="entry name" value="AAA"/>
    <property type="match status" value="1"/>
</dbReference>
<dbReference type="InterPro" id="IPR003593">
    <property type="entry name" value="AAA+_ATPase"/>
</dbReference>
<evidence type="ECO:0000256" key="2">
    <source>
        <dbReference type="ARBA" id="ARBA00022840"/>
    </source>
</evidence>
<evidence type="ECO:0000313" key="4">
    <source>
        <dbReference type="EMBL" id="MBM7414821.1"/>
    </source>
</evidence>
<dbReference type="RefSeq" id="WP_204867694.1">
    <property type="nucleotide sequence ID" value="NZ_JAFBBK010000001.1"/>
</dbReference>
<organism evidence="4 5">
    <name type="scientific">Rhodococcoides corynebacterioides</name>
    <dbReference type="NCBI Taxonomy" id="53972"/>
    <lineage>
        <taxon>Bacteria</taxon>
        <taxon>Bacillati</taxon>
        <taxon>Actinomycetota</taxon>
        <taxon>Actinomycetes</taxon>
        <taxon>Mycobacteriales</taxon>
        <taxon>Nocardiaceae</taxon>
        <taxon>Rhodococcoides</taxon>
    </lineage>
</organism>
<keyword evidence="1" id="KW-0547">Nucleotide-binding</keyword>
<dbReference type="PANTHER" id="PTHR12169">
    <property type="entry name" value="ATPASE N2B"/>
    <property type="match status" value="1"/>
</dbReference>
<evidence type="ECO:0000256" key="1">
    <source>
        <dbReference type="ARBA" id="ARBA00022741"/>
    </source>
</evidence>
<evidence type="ECO:0000259" key="3">
    <source>
        <dbReference type="SMART" id="SM00382"/>
    </source>
</evidence>
<dbReference type="EMBL" id="JAFBBK010000001">
    <property type="protein sequence ID" value="MBM7414821.1"/>
    <property type="molecule type" value="Genomic_DNA"/>
</dbReference>
<comment type="caution">
    <text evidence="4">The sequence shown here is derived from an EMBL/GenBank/DDBJ whole genome shotgun (WGS) entry which is preliminary data.</text>
</comment>
<name>A0ABS2KS83_9NOCA</name>
<protein>
    <submittedName>
        <fullName evidence="4">Cell division protein ZapE</fullName>
    </submittedName>
</protein>
<dbReference type="PANTHER" id="PTHR12169:SF6">
    <property type="entry name" value="AFG1-LIKE ATPASE"/>
    <property type="match status" value="1"/>
</dbReference>
<keyword evidence="4" id="KW-0131">Cell cycle</keyword>
<keyword evidence="2" id="KW-0067">ATP-binding</keyword>
<dbReference type="Pfam" id="PF03969">
    <property type="entry name" value="AFG1_ATPase"/>
    <property type="match status" value="1"/>
</dbReference>
<dbReference type="SUPFAM" id="SSF52540">
    <property type="entry name" value="P-loop containing nucleoside triphosphate hydrolases"/>
    <property type="match status" value="1"/>
</dbReference>
<keyword evidence="5" id="KW-1185">Reference proteome</keyword>
<sequence length="331" mass="36906">MWRRRVRGSLVPEGTLAAAAATQGLVLDTSQLEAAAGLETMAGRGVYLWGPPGRGKSWLMDTFLAQARTGRTTRTHFHRFFADLHTELNLRAHDLDIALDHMLGDAELVCFDEFHVHDPADGIFVDRLLDALFRRPVTVIMTSNYPPGQLLPNPLFHSMFEPTIHRIEQALAIVHVDGPIDYRTLDLDTPRSGFAAGRWMTGSRFPDRREPGDAEAVSLSIGLRTVVARAVRPDLVWFTFDALCERPTAPSDFLHLADRFPRWVISGVPGPDRLGRDAAHRFGSLVDVLHDASIRTDFLAEAPLGQFLRSRHLPVDVERMASRLGQLQTTP</sequence>
<accession>A0ABS2KS83</accession>
<proteinExistence type="predicted"/>
<dbReference type="GO" id="GO:0051301">
    <property type="term" value="P:cell division"/>
    <property type="evidence" value="ECO:0007669"/>
    <property type="project" value="UniProtKB-KW"/>
</dbReference>
<dbReference type="Proteomes" id="UP000703038">
    <property type="component" value="Unassembled WGS sequence"/>
</dbReference>
<dbReference type="Gene3D" id="3.40.50.300">
    <property type="entry name" value="P-loop containing nucleotide triphosphate hydrolases"/>
    <property type="match status" value="1"/>
</dbReference>